<comment type="caution">
    <text evidence="2">The sequence shown here is derived from an EMBL/GenBank/DDBJ whole genome shotgun (WGS) entry which is preliminary data.</text>
</comment>
<keyword evidence="2" id="KW-0378">Hydrolase</keyword>
<dbReference type="AlphaFoldDB" id="A0A934KFS3"/>
<gene>
    <name evidence="2" type="ORF">JF888_05465</name>
</gene>
<evidence type="ECO:0000313" key="2">
    <source>
        <dbReference type="EMBL" id="MBJ7602626.1"/>
    </source>
</evidence>
<dbReference type="RefSeq" id="WP_338177298.1">
    <property type="nucleotide sequence ID" value="NZ_JAEKNQ010000021.1"/>
</dbReference>
<sequence>MVIPSLLAAGDGPPPLWRHFVQQAAAAAPAAPAELVLVGHSSAGPLLPQIAASLRPRVVGYLFVDAGLPHPTEPTPVAPPEFLARLRAMAARHRLPPWSEWWGKETMRSLLPEDAQRARVTAELPYLPLVYFEEAVPAAAWWPDAPCGYVWFSEAYASPAAEARARGWSVVHLPGHHLHLLTDPGAVADALVELLEHG</sequence>
<dbReference type="Gene3D" id="3.40.50.1820">
    <property type="entry name" value="alpha/beta hydrolase"/>
    <property type="match status" value="1"/>
</dbReference>
<dbReference type="Pfam" id="PF12697">
    <property type="entry name" value="Abhydrolase_6"/>
    <property type="match status" value="1"/>
</dbReference>
<dbReference type="EMBL" id="JAEKNQ010000021">
    <property type="protein sequence ID" value="MBJ7602626.1"/>
    <property type="molecule type" value="Genomic_DNA"/>
</dbReference>
<organism evidence="2 3">
    <name type="scientific">Candidatus Dormiibacter inghamiae</name>
    <dbReference type="NCBI Taxonomy" id="3127013"/>
    <lineage>
        <taxon>Bacteria</taxon>
        <taxon>Bacillati</taxon>
        <taxon>Candidatus Dormiibacterota</taxon>
        <taxon>Candidatus Dormibacteria</taxon>
        <taxon>Candidatus Dormibacterales</taxon>
        <taxon>Candidatus Dormibacteraceae</taxon>
        <taxon>Candidatus Dormiibacter</taxon>
    </lineage>
</organism>
<protein>
    <submittedName>
        <fullName evidence="2">Alpha/beta hydrolase</fullName>
    </submittedName>
</protein>
<dbReference type="InterPro" id="IPR029058">
    <property type="entry name" value="AB_hydrolase_fold"/>
</dbReference>
<reference evidence="2 3" key="1">
    <citation type="submission" date="2020-10" db="EMBL/GenBank/DDBJ databases">
        <title>Ca. Dormibacterota MAGs.</title>
        <authorList>
            <person name="Montgomery K."/>
        </authorList>
    </citation>
    <scope>NUCLEOTIDE SEQUENCE [LARGE SCALE GENOMIC DNA]</scope>
    <source>
        <strain evidence="2">SC8811_S16_3</strain>
    </source>
</reference>
<dbReference type="SUPFAM" id="SSF53474">
    <property type="entry name" value="alpha/beta-Hydrolases"/>
    <property type="match status" value="1"/>
</dbReference>
<evidence type="ECO:0000313" key="3">
    <source>
        <dbReference type="Proteomes" id="UP000620075"/>
    </source>
</evidence>
<evidence type="ECO:0000259" key="1">
    <source>
        <dbReference type="Pfam" id="PF12697"/>
    </source>
</evidence>
<dbReference type="InterPro" id="IPR000073">
    <property type="entry name" value="AB_hydrolase_1"/>
</dbReference>
<name>A0A934KFS3_9BACT</name>
<feature type="domain" description="AB hydrolase-1" evidence="1">
    <location>
        <begin position="4"/>
        <end position="190"/>
    </location>
</feature>
<proteinExistence type="predicted"/>
<accession>A0A934KFS3</accession>
<dbReference type="Proteomes" id="UP000620075">
    <property type="component" value="Unassembled WGS sequence"/>
</dbReference>
<dbReference type="GO" id="GO:0016787">
    <property type="term" value="F:hydrolase activity"/>
    <property type="evidence" value="ECO:0007669"/>
    <property type="project" value="UniProtKB-KW"/>
</dbReference>